<dbReference type="Gene3D" id="3.50.50.60">
    <property type="entry name" value="FAD/NAD(P)-binding domain"/>
    <property type="match status" value="1"/>
</dbReference>
<dbReference type="RefSeq" id="WP_151781278.1">
    <property type="nucleotide sequence ID" value="NZ_BKNL01000043.1"/>
</dbReference>
<organism evidence="2 3">
    <name type="scientific">Acinetobacter bereziniae</name>
    <name type="common">Acinetobacter genomosp. 10</name>
    <dbReference type="NCBI Taxonomy" id="106648"/>
    <lineage>
        <taxon>Bacteria</taxon>
        <taxon>Pseudomonadati</taxon>
        <taxon>Pseudomonadota</taxon>
        <taxon>Gammaproteobacteria</taxon>
        <taxon>Moraxellales</taxon>
        <taxon>Moraxellaceae</taxon>
        <taxon>Acinetobacter</taxon>
    </lineage>
</organism>
<reference evidence="2" key="1">
    <citation type="submission" date="2022-02" db="EMBL/GenBank/DDBJ databases">
        <title>Characterization of Tn125 harboring carbapenem-resistant Acinetobacter bereziniae clinical isolates.</title>
        <authorList>
            <person name="Wong N.-K."/>
            <person name="Pan Q."/>
        </authorList>
    </citation>
    <scope>NUCLEOTIDE SEQUENCE</scope>
    <source>
        <strain evidence="2">GD03393</strain>
    </source>
</reference>
<dbReference type="AlphaFoldDB" id="A0A8I1AI12"/>
<evidence type="ECO:0000256" key="1">
    <source>
        <dbReference type="ARBA" id="ARBA00023002"/>
    </source>
</evidence>
<evidence type="ECO:0000313" key="3">
    <source>
        <dbReference type="Proteomes" id="UP000644140"/>
    </source>
</evidence>
<dbReference type="EMBL" id="CP092085">
    <property type="protein sequence ID" value="UUN97117.1"/>
    <property type="molecule type" value="Genomic_DNA"/>
</dbReference>
<keyword evidence="1" id="KW-0560">Oxidoreductase</keyword>
<evidence type="ECO:0000313" key="2">
    <source>
        <dbReference type="EMBL" id="UUN97117.1"/>
    </source>
</evidence>
<dbReference type="Pfam" id="PF01266">
    <property type="entry name" value="DAO"/>
    <property type="match status" value="1"/>
</dbReference>
<dbReference type="GO" id="GO:0016491">
    <property type="term" value="F:oxidoreductase activity"/>
    <property type="evidence" value="ECO:0007669"/>
    <property type="project" value="UniProtKB-KW"/>
</dbReference>
<dbReference type="Proteomes" id="UP000644140">
    <property type="component" value="Chromosome"/>
</dbReference>
<name>A0A8I1AI12_ACIBZ</name>
<dbReference type="Gene3D" id="3.30.9.10">
    <property type="entry name" value="D-Amino Acid Oxidase, subunit A, domain 2"/>
    <property type="match status" value="1"/>
</dbReference>
<protein>
    <submittedName>
        <fullName evidence="2">FAD-binding oxidoreductase</fullName>
    </submittedName>
</protein>
<dbReference type="SUPFAM" id="SSF51905">
    <property type="entry name" value="FAD/NAD(P)-binding domain"/>
    <property type="match status" value="1"/>
</dbReference>
<dbReference type="InterPro" id="IPR006076">
    <property type="entry name" value="FAD-dep_OxRdtase"/>
</dbReference>
<dbReference type="PANTHER" id="PTHR13847">
    <property type="entry name" value="SARCOSINE DEHYDROGENASE-RELATED"/>
    <property type="match status" value="1"/>
</dbReference>
<proteinExistence type="predicted"/>
<dbReference type="GO" id="GO:0005737">
    <property type="term" value="C:cytoplasm"/>
    <property type="evidence" value="ECO:0007669"/>
    <property type="project" value="TreeGrafter"/>
</dbReference>
<dbReference type="InterPro" id="IPR036188">
    <property type="entry name" value="FAD/NAD-bd_sf"/>
</dbReference>
<sequence>MLKNQVLWSTLVDNVPHFPQLQTDINIDVCIIGGGFTGLSAAIHLAEAGHRVVVVESLEVGSGGSGRNVGLVNAGTWAQPDELNKYLGEKVGEKLTTALGHAPQLVFDTIDRLGIQAQDTRTGNLHMAHNSEGEADIDHRYLQLSRRGANVEVLTGAKCHEYCGTKVVQKALLDKRAGTINPYAYVTGLAQAAKRLNVEIYENSSVNEIVKSDSQWCVKTTSGSITADKVVLATNAYTQGEWTEILKTIYFVKYYQIASEPLTGSIADKILPYKNGSWDTRLALSSIRRDKENRLLLGTVGGHEGKESIYHSWADLITQKYFPELGKLKWQYQWTGKFGFTTDHIMRIFEPAPGIVAATAFNGRGITTGTLMGKAFAQYLQDDDRENLPLPFSDLESSKVSFRNARAMFYDCGITLYHAGQCLRIIS</sequence>
<accession>A0A8I1AI12</accession>
<dbReference type="PANTHER" id="PTHR13847:SF275">
    <property type="entry name" value="GAMMA-GLUTAMYLPUTRESCINE OXIDOREDUCTASE"/>
    <property type="match status" value="1"/>
</dbReference>
<gene>
    <name evidence="2" type="ORF">I9054_017425</name>
</gene>